<accession>A0ABV2JH33</accession>
<dbReference type="InterPro" id="IPR027417">
    <property type="entry name" value="P-loop_NTPase"/>
</dbReference>
<organism evidence="1 2">
    <name type="scientific">Streptococcus porcorum</name>
    <dbReference type="NCBI Taxonomy" id="701526"/>
    <lineage>
        <taxon>Bacteria</taxon>
        <taxon>Bacillati</taxon>
        <taxon>Bacillota</taxon>
        <taxon>Bacilli</taxon>
        <taxon>Lactobacillales</taxon>
        <taxon>Streptococcaceae</taxon>
        <taxon>Streptococcus</taxon>
    </lineage>
</organism>
<dbReference type="EMBL" id="JBEPLN010000040">
    <property type="protein sequence ID" value="MET3635076.1"/>
    <property type="molecule type" value="Genomic_DNA"/>
</dbReference>
<keyword evidence="1" id="KW-0808">Transferase</keyword>
<keyword evidence="1" id="KW-0418">Kinase</keyword>
<evidence type="ECO:0000313" key="1">
    <source>
        <dbReference type="EMBL" id="MET3635076.1"/>
    </source>
</evidence>
<evidence type="ECO:0000313" key="2">
    <source>
        <dbReference type="Proteomes" id="UP001549037"/>
    </source>
</evidence>
<dbReference type="Gene3D" id="3.40.50.300">
    <property type="entry name" value="P-loop containing nucleotide triphosphate hydrolases"/>
    <property type="match status" value="1"/>
</dbReference>
<reference evidence="1 2" key="1">
    <citation type="submission" date="2024-06" db="EMBL/GenBank/DDBJ databases">
        <title>Genomic Encyclopedia of Type Strains, Phase IV (KMG-IV): sequencing the most valuable type-strain genomes for metagenomic binning, comparative biology and taxonomic classification.</title>
        <authorList>
            <person name="Goeker M."/>
        </authorList>
    </citation>
    <scope>NUCLEOTIDE SEQUENCE [LARGE SCALE GENOMIC DNA]</scope>
    <source>
        <strain evidence="1 2">DSM 28302</strain>
    </source>
</reference>
<dbReference type="PANTHER" id="PTHR37816">
    <property type="entry name" value="YALI0E33011P"/>
    <property type="match status" value="1"/>
</dbReference>
<proteinExistence type="predicted"/>
<keyword evidence="2" id="KW-1185">Reference proteome</keyword>
<dbReference type="Proteomes" id="UP001549037">
    <property type="component" value="Unassembled WGS sequence"/>
</dbReference>
<protein>
    <submittedName>
        <fullName evidence="1">Adenylate kinase family enzyme</fullName>
    </submittedName>
</protein>
<gene>
    <name evidence="1" type="ORF">ABID28_001738</name>
</gene>
<dbReference type="SUPFAM" id="SSF52540">
    <property type="entry name" value="P-loop containing nucleoside triphosphate hydrolases"/>
    <property type="match status" value="1"/>
</dbReference>
<comment type="caution">
    <text evidence="1">The sequence shown here is derived from an EMBL/GenBank/DDBJ whole genome shotgun (WGS) entry which is preliminary data.</text>
</comment>
<dbReference type="RefSeq" id="WP_354369797.1">
    <property type="nucleotide sequence ID" value="NZ_JBEPLN010000040.1"/>
</dbReference>
<dbReference type="PANTHER" id="PTHR37816:SF3">
    <property type="entry name" value="MODULATES DNA TOPOLOGY"/>
    <property type="match status" value="1"/>
</dbReference>
<dbReference type="InterPro" id="IPR052922">
    <property type="entry name" value="Cytidylate_Kinase-2"/>
</dbReference>
<name>A0ABV2JH33_9STRE</name>
<sequence>MKLMIIGSPGTGKTSLARQIQEIRDLPLLHLDSIFHKISDEKEAREQLKRAMLEFMRSHEEWIIDGNYGDSLELRFKEADTVVWLKSSPMITLYRVLKRSFDFRKNRASRPEMPEEFQEHWDKEYLDFLYFVWTYARKHDARVESLLENFSGHVWILKSQRDKVNFLHQLQGYKE</sequence>
<dbReference type="GO" id="GO:0016301">
    <property type="term" value="F:kinase activity"/>
    <property type="evidence" value="ECO:0007669"/>
    <property type="project" value="UniProtKB-KW"/>
</dbReference>